<feature type="chain" id="PRO_5038594240" description="Two component regulator propeller" evidence="1">
    <location>
        <begin position="20"/>
        <end position="778"/>
    </location>
</feature>
<sequence length="778" mass="85038">MKRHLLFAILALVCRSVLALPVGQWDMHFAYDTVNLVLSTENKVFAVTQERLFSVTPADGTIDTYTRIDGLSADRIQTAAYDRQKKLMLLYYSDADVDIISSQGDIYNLPDIKNSNIAPDKSVNQIYFRNGHAYLSSNFGIINLNLDKLEVADTYILGDNYSKGAVYGFCCDGNYFYALTGNVIKRAPVSGTNLSDYNNWGIFADGLPEDSRNLLMWNGTFVVSSAGKCHYFDAENGSWPVLSDCGDDTGISLQQEDGTLVISCGTSLQICTGTADAPEITTLPYPAYSACTKDGDIWFGAASGLVRCKNDGSLESYLPDGPATNLGQFSYFIDGKVYVCPGLIGMDRGYYPAVLQAYENGRWTNIKAGDSGAAALSPDGWTNDFTSVAIDPYDKNRMFISAWGEGVFEYESGQAIKLHNYETSGGVLHYAADYNNGHVVRVSGLVFDNDGILWLGNCYQNDPLKYMTRDGVWHTAACKINFTAPDYLPRISQLMISSSGLKWIVNNGAPAAIVVIDDGGTYENDSDDSARQFLNFTDQNGNVISPTYCYQIAEDRNGAVWAVTSEGPVIFNNIRNIFDSDYHCSRILIPRNDGSGLADFLLDGVETKAIAVDGANRKWIGTSNAGLYLISADGQRQIGHFTTDNSPLPSNDIQSLCYDKETGELIIVTQAGICSYMTDSTEPVKEFPKDGPIVYPNPVRQDYQGPITIKGLEENSIVRITDSAGNLVYEGTSTGGSLSWDGKNYHGNNVAAGIYYIHCSNSNSDDNRSSAAKVLILR</sequence>
<feature type="domain" description="PorZ N-terminal beta-propeller" evidence="3">
    <location>
        <begin position="44"/>
        <end position="200"/>
    </location>
</feature>
<dbReference type="InterPro" id="IPR025965">
    <property type="entry name" value="FlgD/Vpr_Ig-like"/>
</dbReference>
<proteinExistence type="predicted"/>
<feature type="domain" description="FlgD/Vpr Ig-like" evidence="2">
    <location>
        <begin position="715"/>
        <end position="764"/>
    </location>
</feature>
<evidence type="ECO:0000259" key="2">
    <source>
        <dbReference type="Pfam" id="PF13860"/>
    </source>
</evidence>
<gene>
    <name evidence="4" type="ORF">IAC32_03400</name>
</gene>
<dbReference type="AlphaFoldDB" id="A0A9D9HE58"/>
<evidence type="ECO:0000259" key="3">
    <source>
        <dbReference type="Pfam" id="PF21544"/>
    </source>
</evidence>
<dbReference type="InterPro" id="IPR015943">
    <property type="entry name" value="WD40/YVTN_repeat-like_dom_sf"/>
</dbReference>
<evidence type="ECO:0008006" key="6">
    <source>
        <dbReference type="Google" id="ProtNLM"/>
    </source>
</evidence>
<protein>
    <recommendedName>
        <fullName evidence="6">Two component regulator propeller</fullName>
    </recommendedName>
</protein>
<feature type="signal peptide" evidence="1">
    <location>
        <begin position="1"/>
        <end position="19"/>
    </location>
</feature>
<dbReference type="Gene3D" id="2.130.10.10">
    <property type="entry name" value="YVTN repeat-like/Quinoprotein amine dehydrogenase"/>
    <property type="match status" value="2"/>
</dbReference>
<dbReference type="SUPFAM" id="SSF101898">
    <property type="entry name" value="NHL repeat"/>
    <property type="match status" value="2"/>
</dbReference>
<name>A0A9D9HE58_9BACT</name>
<dbReference type="InterPro" id="IPR048954">
    <property type="entry name" value="PorZ_N"/>
</dbReference>
<evidence type="ECO:0000256" key="1">
    <source>
        <dbReference type="SAM" id="SignalP"/>
    </source>
</evidence>
<evidence type="ECO:0000313" key="5">
    <source>
        <dbReference type="Proteomes" id="UP000823637"/>
    </source>
</evidence>
<reference evidence="4" key="1">
    <citation type="submission" date="2020-10" db="EMBL/GenBank/DDBJ databases">
        <authorList>
            <person name="Gilroy R."/>
        </authorList>
    </citation>
    <scope>NUCLEOTIDE SEQUENCE</scope>
    <source>
        <strain evidence="4">D3-1215</strain>
    </source>
</reference>
<comment type="caution">
    <text evidence="4">The sequence shown here is derived from an EMBL/GenBank/DDBJ whole genome shotgun (WGS) entry which is preliminary data.</text>
</comment>
<dbReference type="Proteomes" id="UP000823637">
    <property type="component" value="Unassembled WGS sequence"/>
</dbReference>
<keyword evidence="1" id="KW-0732">Signal</keyword>
<dbReference type="EMBL" id="JADIMR010000048">
    <property type="protein sequence ID" value="MBO8446778.1"/>
    <property type="molecule type" value="Genomic_DNA"/>
</dbReference>
<evidence type="ECO:0000313" key="4">
    <source>
        <dbReference type="EMBL" id="MBO8446778.1"/>
    </source>
</evidence>
<accession>A0A9D9HE58</accession>
<reference evidence="4" key="2">
    <citation type="journal article" date="2021" name="PeerJ">
        <title>Extensive microbial diversity within the chicken gut microbiome revealed by metagenomics and culture.</title>
        <authorList>
            <person name="Gilroy R."/>
            <person name="Ravi A."/>
            <person name="Getino M."/>
            <person name="Pursley I."/>
            <person name="Horton D.L."/>
            <person name="Alikhan N.F."/>
            <person name="Baker D."/>
            <person name="Gharbi K."/>
            <person name="Hall N."/>
            <person name="Watson M."/>
            <person name="Adriaenssens E.M."/>
            <person name="Foster-Nyarko E."/>
            <person name="Jarju S."/>
            <person name="Secka A."/>
            <person name="Antonio M."/>
            <person name="Oren A."/>
            <person name="Chaudhuri R.R."/>
            <person name="La Ragione R."/>
            <person name="Hildebrand F."/>
            <person name="Pallen M.J."/>
        </authorList>
    </citation>
    <scope>NUCLEOTIDE SEQUENCE</scope>
    <source>
        <strain evidence="4">D3-1215</strain>
    </source>
</reference>
<organism evidence="4 5">
    <name type="scientific">Candidatus Enterocola intestinipullorum</name>
    <dbReference type="NCBI Taxonomy" id="2840783"/>
    <lineage>
        <taxon>Bacteria</taxon>
        <taxon>Pseudomonadati</taxon>
        <taxon>Bacteroidota</taxon>
        <taxon>Bacteroidia</taxon>
        <taxon>Bacteroidales</taxon>
        <taxon>Candidatus Enterocola</taxon>
    </lineage>
</organism>
<dbReference type="Pfam" id="PF21544">
    <property type="entry name" value="PorZ_N_b_propeller"/>
    <property type="match status" value="1"/>
</dbReference>
<dbReference type="Pfam" id="PF13860">
    <property type="entry name" value="FlgD_ig"/>
    <property type="match status" value="1"/>
</dbReference>